<dbReference type="PANTHER" id="PTHR12729:SF6">
    <property type="entry name" value="TRNA(HIS) GUANYLYLTRANSFERASE-RELATED"/>
    <property type="match status" value="1"/>
</dbReference>
<keyword evidence="7" id="KW-0479">Metal-binding</keyword>
<evidence type="ECO:0000259" key="11">
    <source>
        <dbReference type="Pfam" id="PF04446"/>
    </source>
</evidence>
<keyword evidence="10" id="KW-0342">GTP-binding</keyword>
<dbReference type="Pfam" id="PF14413">
    <property type="entry name" value="Thg1C"/>
    <property type="match status" value="1"/>
</dbReference>
<dbReference type="Pfam" id="PF04446">
    <property type="entry name" value="Thg1"/>
    <property type="match status" value="1"/>
</dbReference>
<dbReference type="GO" id="GO:0006400">
    <property type="term" value="P:tRNA modification"/>
    <property type="evidence" value="ECO:0007669"/>
    <property type="project" value="InterPro"/>
</dbReference>
<accession>A0A7L6AX20</accession>
<keyword evidence="14" id="KW-1185">Reference proteome</keyword>
<evidence type="ECO:0000256" key="7">
    <source>
        <dbReference type="ARBA" id="ARBA00022723"/>
    </source>
</evidence>
<dbReference type="PANTHER" id="PTHR12729">
    <property type="entry name" value="TRNA(HIS) GUANYLYLTRANSFERASE-RELATED"/>
    <property type="match status" value="1"/>
</dbReference>
<dbReference type="InterPro" id="IPR007537">
    <property type="entry name" value="tRNAHis_GuaTrfase_Thg1"/>
</dbReference>
<keyword evidence="6 13" id="KW-0548">Nucleotidyltransferase</keyword>
<dbReference type="KEGG" id="this:HZT40_21135"/>
<evidence type="ECO:0000256" key="5">
    <source>
        <dbReference type="ARBA" id="ARBA00022694"/>
    </source>
</evidence>
<evidence type="ECO:0000256" key="6">
    <source>
        <dbReference type="ARBA" id="ARBA00022695"/>
    </source>
</evidence>
<feature type="domain" description="Thg1 C-terminal" evidence="12">
    <location>
        <begin position="135"/>
        <end position="215"/>
    </location>
</feature>
<dbReference type="InterPro" id="IPR038469">
    <property type="entry name" value="tRNAHis_GuaTrfase_Thg1_sf"/>
</dbReference>
<evidence type="ECO:0000256" key="8">
    <source>
        <dbReference type="ARBA" id="ARBA00022741"/>
    </source>
</evidence>
<evidence type="ECO:0000313" key="14">
    <source>
        <dbReference type="Proteomes" id="UP000510621"/>
    </source>
</evidence>
<dbReference type="Proteomes" id="UP000510621">
    <property type="component" value="Chromosome"/>
</dbReference>
<feature type="domain" description="tRNAHis guanylyltransferase catalytic" evidence="11">
    <location>
        <begin position="8"/>
        <end position="130"/>
    </location>
</feature>
<dbReference type="AlphaFoldDB" id="A0A7L6AX20"/>
<keyword evidence="5" id="KW-0819">tRNA processing</keyword>
<evidence type="ECO:0000256" key="2">
    <source>
        <dbReference type="ARBA" id="ARBA00010113"/>
    </source>
</evidence>
<dbReference type="EMBL" id="CP059265">
    <property type="protein sequence ID" value="QLQ33696.1"/>
    <property type="molecule type" value="Genomic_DNA"/>
</dbReference>
<reference evidence="13" key="1">
    <citation type="submission" date="2020-06" db="EMBL/GenBank/DDBJ databases">
        <title>Analysis procedures for assessing recovery of high quality, complete, closed genomes from Nanopore long read metagenome sequencing.</title>
        <authorList>
            <person name="Bessarab I."/>
            <person name="Arumugam K."/>
            <person name="Haryono M."/>
            <person name="Liu X."/>
            <person name="Roy S."/>
            <person name="Zuniga-Montanez R.E."/>
            <person name="Qiu G."/>
            <person name="Drautz-Moses D.I."/>
            <person name="Law Y.Y."/>
            <person name="Wuertz S."/>
            <person name="Lauro F.M."/>
            <person name="Huson D.H."/>
            <person name="Williams R.B."/>
        </authorList>
    </citation>
    <scope>NUCLEOTIDE SEQUENCE [LARGE SCALE GENOMIC DNA]</scope>
    <source>
        <strain evidence="13">SSD2</strain>
    </source>
</reference>
<keyword evidence="4" id="KW-0808">Transferase</keyword>
<evidence type="ECO:0000256" key="1">
    <source>
        <dbReference type="ARBA" id="ARBA00001946"/>
    </source>
</evidence>
<dbReference type="GO" id="GO:0005525">
    <property type="term" value="F:GTP binding"/>
    <property type="evidence" value="ECO:0007669"/>
    <property type="project" value="UniProtKB-KW"/>
</dbReference>
<evidence type="ECO:0000256" key="10">
    <source>
        <dbReference type="ARBA" id="ARBA00023134"/>
    </source>
</evidence>
<evidence type="ECO:0000259" key="12">
    <source>
        <dbReference type="Pfam" id="PF14413"/>
    </source>
</evidence>
<name>A0A7L6AX20_9GAMM</name>
<dbReference type="GO" id="GO:0008193">
    <property type="term" value="F:tRNA guanylyltransferase activity"/>
    <property type="evidence" value="ECO:0007669"/>
    <property type="project" value="UniProtKB-EC"/>
</dbReference>
<evidence type="ECO:0000313" key="13">
    <source>
        <dbReference type="EMBL" id="QLQ33696.1"/>
    </source>
</evidence>
<sequence>MKFDDLDKKMRVFETEHDVCVLPGIYIVARLDGRSFTRLTKEEWQFEAPFDVQFRDIMVGTLAHLMDCGFKVNYGYTQSDEISLLLDFNTDLFQRKERKLNSILAGEASAVFSLLLGSRGVFDCRVSQLPSANLVMDYFRWRHEDAHRNALNAHCYWLARKQGKSPKAAAAEFVGVSVADKNEYLFRHGTNFNDLPNWQKRGTGAYWETTIKEGFNPLTGEAAQAERRSLRVDYDLPMKDEYSYFIQQFLAQ</sequence>
<protein>
    <recommendedName>
        <fullName evidence="3">tRNA(His) guanylyltransferase</fullName>
        <ecNumber evidence="3">2.7.7.79</ecNumber>
    </recommendedName>
</protein>
<dbReference type="GO" id="GO:0000287">
    <property type="term" value="F:magnesium ion binding"/>
    <property type="evidence" value="ECO:0007669"/>
    <property type="project" value="InterPro"/>
</dbReference>
<proteinExistence type="inferred from homology"/>
<keyword evidence="9" id="KW-0460">Magnesium</keyword>
<dbReference type="EC" id="2.7.7.79" evidence="3"/>
<evidence type="ECO:0000256" key="3">
    <source>
        <dbReference type="ARBA" id="ARBA00012511"/>
    </source>
</evidence>
<keyword evidence="8" id="KW-0547">Nucleotide-binding</keyword>
<dbReference type="InterPro" id="IPR025845">
    <property type="entry name" value="Thg1_C_dom"/>
</dbReference>
<dbReference type="Gene3D" id="3.30.70.3000">
    <property type="match status" value="1"/>
</dbReference>
<comment type="cofactor">
    <cofactor evidence="1">
        <name>Mg(2+)</name>
        <dbReference type="ChEBI" id="CHEBI:18420"/>
    </cofactor>
</comment>
<gene>
    <name evidence="13" type="ORF">HZT40_21135</name>
</gene>
<dbReference type="InterPro" id="IPR024956">
    <property type="entry name" value="tRNAHis_GuaTrfase_cat"/>
</dbReference>
<evidence type="ECO:0000256" key="9">
    <source>
        <dbReference type="ARBA" id="ARBA00022842"/>
    </source>
</evidence>
<comment type="similarity">
    <text evidence="2">Belongs to the tRNA(His) guanylyltransferase family.</text>
</comment>
<evidence type="ECO:0000256" key="4">
    <source>
        <dbReference type="ARBA" id="ARBA00022679"/>
    </source>
</evidence>
<organism evidence="13 14">
    <name type="scientific">Candidatus Thiothrix singaporensis</name>
    <dbReference type="NCBI Taxonomy" id="2799669"/>
    <lineage>
        <taxon>Bacteria</taxon>
        <taxon>Pseudomonadati</taxon>
        <taxon>Pseudomonadota</taxon>
        <taxon>Gammaproteobacteria</taxon>
        <taxon>Thiotrichales</taxon>
        <taxon>Thiotrichaceae</taxon>
        <taxon>Thiothrix</taxon>
    </lineage>
</organism>